<accession>U2Q7M7</accession>
<protein>
    <recommendedName>
        <fullName evidence="3">NYN domain-containing protein</fullName>
    </recommendedName>
</protein>
<dbReference type="PANTHER" id="PTHR34547">
    <property type="entry name" value="YACP-LIKE NYN DOMAIN PROTEIN"/>
    <property type="match status" value="1"/>
</dbReference>
<evidence type="ECO:0008006" key="3">
    <source>
        <dbReference type="Google" id="ProtNLM"/>
    </source>
</evidence>
<dbReference type="Pfam" id="PF05991">
    <property type="entry name" value="NYN_YacP"/>
    <property type="match status" value="1"/>
</dbReference>
<dbReference type="EMBL" id="AWVP01000043">
    <property type="protein sequence ID" value="ERK58790.1"/>
    <property type="molecule type" value="Genomic_DNA"/>
</dbReference>
<organism evidence="1 2">
    <name type="scientific">Gemella bergeri ATCC 700627</name>
    <dbReference type="NCBI Taxonomy" id="1321820"/>
    <lineage>
        <taxon>Bacteria</taxon>
        <taxon>Bacillati</taxon>
        <taxon>Bacillota</taxon>
        <taxon>Bacilli</taxon>
        <taxon>Bacillales</taxon>
        <taxon>Gemellaceae</taxon>
        <taxon>Gemella</taxon>
    </lineage>
</organism>
<dbReference type="HOGENOM" id="CLU_101326_1_0_9"/>
<dbReference type="InterPro" id="IPR010298">
    <property type="entry name" value="YacP-like"/>
</dbReference>
<proteinExistence type="predicted"/>
<dbReference type="Proteomes" id="UP000016637">
    <property type="component" value="Unassembled WGS sequence"/>
</dbReference>
<name>U2Q7M7_9BACL</name>
<dbReference type="eggNOG" id="COG3688">
    <property type="taxonomic scope" value="Bacteria"/>
</dbReference>
<keyword evidence="2" id="KW-1185">Reference proteome</keyword>
<gene>
    <name evidence="1" type="ORF">HMPREF1983_00690</name>
</gene>
<dbReference type="AlphaFoldDB" id="U2Q7M7"/>
<sequence>MKKQYLFIDGYNLLFRMKEYDLIKSSTFPTERDILIDILKEYASGNNYIVYCVFDAYLTRSKEYIKEEAPINIVYTKTGEKADQWIERKTRELRIEHFVDIIVVSDDHDERDTTLGYGAILRDCHRFIKDLKERKQNVSHLSKKHNKKKLRNRHIRMSDKDRKKLENFLINGDKL</sequence>
<dbReference type="PATRIC" id="fig|1321820.3.peg.676"/>
<evidence type="ECO:0000313" key="2">
    <source>
        <dbReference type="Proteomes" id="UP000016637"/>
    </source>
</evidence>
<comment type="caution">
    <text evidence="1">The sequence shown here is derived from an EMBL/GenBank/DDBJ whole genome shotgun (WGS) entry which is preliminary data.</text>
</comment>
<reference evidence="1 2" key="1">
    <citation type="submission" date="2013-08" db="EMBL/GenBank/DDBJ databases">
        <authorList>
            <person name="Weinstock G."/>
            <person name="Sodergren E."/>
            <person name="Wylie T."/>
            <person name="Fulton L."/>
            <person name="Fulton R."/>
            <person name="Fronick C."/>
            <person name="O'Laughlin M."/>
            <person name="Godfrey J."/>
            <person name="Miner T."/>
            <person name="Herter B."/>
            <person name="Appelbaum E."/>
            <person name="Cordes M."/>
            <person name="Lek S."/>
            <person name="Wollam A."/>
            <person name="Pepin K.H."/>
            <person name="Palsikar V.B."/>
            <person name="Mitreva M."/>
            <person name="Wilson R.K."/>
        </authorList>
    </citation>
    <scope>NUCLEOTIDE SEQUENCE [LARGE SCALE GENOMIC DNA]</scope>
    <source>
        <strain evidence="1 2">ATCC 700627</strain>
    </source>
</reference>
<dbReference type="PANTHER" id="PTHR34547:SF1">
    <property type="entry name" value="YACP-LIKE NYN DOMAIN PROTEIN"/>
    <property type="match status" value="1"/>
</dbReference>
<evidence type="ECO:0000313" key="1">
    <source>
        <dbReference type="EMBL" id="ERK58790.1"/>
    </source>
</evidence>
<dbReference type="RefSeq" id="WP_021753331.1">
    <property type="nucleotide sequence ID" value="NZ_KI271858.1"/>
</dbReference>